<evidence type="ECO:0000313" key="2">
    <source>
        <dbReference type="Proteomes" id="UP000217696"/>
    </source>
</evidence>
<dbReference type="InterPro" id="IPR013324">
    <property type="entry name" value="RNA_pol_sigma_r3/r4-like"/>
</dbReference>
<proteinExistence type="predicted"/>
<reference evidence="1 2" key="1">
    <citation type="submission" date="2015-12" db="EMBL/GenBank/DDBJ databases">
        <title>Genome sequence of Aneurinibacillus soli.</title>
        <authorList>
            <person name="Lee J.S."/>
            <person name="Lee K.C."/>
            <person name="Kim K.K."/>
            <person name="Lee B.W."/>
        </authorList>
    </citation>
    <scope>NUCLEOTIDE SEQUENCE [LARGE SCALE GENOMIC DNA]</scope>
    <source>
        <strain evidence="1 2">CB4</strain>
    </source>
</reference>
<organism evidence="1 2">
    <name type="scientific">Aneurinibacillus soli</name>
    <dbReference type="NCBI Taxonomy" id="1500254"/>
    <lineage>
        <taxon>Bacteria</taxon>
        <taxon>Bacillati</taxon>
        <taxon>Bacillota</taxon>
        <taxon>Bacilli</taxon>
        <taxon>Bacillales</taxon>
        <taxon>Paenibacillaceae</taxon>
        <taxon>Aneurinibacillus group</taxon>
        <taxon>Aneurinibacillus</taxon>
    </lineage>
</organism>
<gene>
    <name evidence="1" type="ORF">CB4_02382</name>
</gene>
<dbReference type="EMBL" id="AP017312">
    <property type="protein sequence ID" value="BAU28208.1"/>
    <property type="molecule type" value="Genomic_DNA"/>
</dbReference>
<dbReference type="InterPro" id="IPR006524">
    <property type="entry name" value="ArpU-like"/>
</dbReference>
<dbReference type="NCBIfam" id="TIGR01637">
    <property type="entry name" value="phage_arpU"/>
    <property type="match status" value="1"/>
</dbReference>
<evidence type="ECO:0000313" key="1">
    <source>
        <dbReference type="EMBL" id="BAU28208.1"/>
    </source>
</evidence>
<sequence>MSQSFLPEIDRKATKKRVEEVLETVRIYRRVGFVRREINNVSNYESQFSSKTNKIDKPVENCAIWNVEHEGKIVELSNRIEFAVNKLPQRQKEIIEKRYLGEESNFDYLVANEVRLSERTYRREKSRAIYILALMLKLEVLENAGDK</sequence>
<dbReference type="RefSeq" id="WP_096465984.1">
    <property type="nucleotide sequence ID" value="NZ_AP017312.1"/>
</dbReference>
<dbReference type="KEGG" id="asoc:CB4_02382"/>
<name>A0A0U5B1P7_9BACL</name>
<dbReference type="Proteomes" id="UP000217696">
    <property type="component" value="Chromosome"/>
</dbReference>
<accession>A0A0U5B1P7</accession>
<dbReference type="AlphaFoldDB" id="A0A0U5B1P7"/>
<protein>
    <submittedName>
        <fullName evidence="1">Uncharacterized protein</fullName>
    </submittedName>
</protein>
<dbReference type="SUPFAM" id="SSF88659">
    <property type="entry name" value="Sigma3 and sigma4 domains of RNA polymerase sigma factors"/>
    <property type="match status" value="1"/>
</dbReference>
<keyword evidence="2" id="KW-1185">Reference proteome</keyword>
<dbReference type="OrthoDB" id="1797434at2"/>